<organism evidence="2 3">
    <name type="scientific">Neobacillus rhizophilus</name>
    <dbReference type="NCBI Taxonomy" id="2833579"/>
    <lineage>
        <taxon>Bacteria</taxon>
        <taxon>Bacillati</taxon>
        <taxon>Bacillota</taxon>
        <taxon>Bacilli</taxon>
        <taxon>Bacillales</taxon>
        <taxon>Bacillaceae</taxon>
        <taxon>Neobacillus</taxon>
    </lineage>
</organism>
<dbReference type="CDD" id="cd07344">
    <property type="entry name" value="M48_yhfN_like"/>
    <property type="match status" value="1"/>
</dbReference>
<reference evidence="2" key="1">
    <citation type="submission" date="2021-05" db="EMBL/GenBank/DDBJ databases">
        <title>Novel Bacillus species.</title>
        <authorList>
            <person name="Liu G."/>
        </authorList>
    </citation>
    <scope>NUCLEOTIDE SEQUENCE</scope>
    <source>
        <strain evidence="2">FJAT-49825</strain>
    </source>
</reference>
<dbReference type="EMBL" id="JAGYPF010000002">
    <property type="protein sequence ID" value="MBS4212431.1"/>
    <property type="molecule type" value="Genomic_DNA"/>
</dbReference>
<proteinExistence type="predicted"/>
<gene>
    <name evidence="2" type="ORF">KHA99_08245</name>
</gene>
<sequence length="236" mass="28765">MEQLKFGDITIEVEQKDIKNIHLSVHPPLGRVRIAAPSRMDIDTIRVYALSKLNWIKKEQLKFKNQDREEQREFLNRESHYYKGKRYLLKIIETDSPPKVELMHSTLVLYIRPETSIEKRQAILDKWYRAQLKEDLPALIEKWENKLNVKVDEFRIKKMKTKWGTCNREAKRIWVNLELAKKPPECLEYIVVHEMVHLLERNHNDRFISFMNKYLPKWRFYKDELNRLPLRHENWN</sequence>
<dbReference type="PANTHER" id="PTHR30399">
    <property type="entry name" value="UNCHARACTERIZED PROTEIN YGJP"/>
    <property type="match status" value="1"/>
</dbReference>
<dbReference type="Proteomes" id="UP000679749">
    <property type="component" value="Unassembled WGS sequence"/>
</dbReference>
<dbReference type="Pfam" id="PF01863">
    <property type="entry name" value="YgjP-like"/>
    <property type="match status" value="1"/>
</dbReference>
<evidence type="ECO:0000313" key="3">
    <source>
        <dbReference type="Proteomes" id="UP000679749"/>
    </source>
</evidence>
<feature type="domain" description="YgjP-like metallopeptidase" evidence="1">
    <location>
        <begin position="21"/>
        <end position="227"/>
    </location>
</feature>
<dbReference type="PANTHER" id="PTHR30399:SF1">
    <property type="entry name" value="UTP PYROPHOSPHATASE"/>
    <property type="match status" value="1"/>
</dbReference>
<dbReference type="AlphaFoldDB" id="A0A942YW93"/>
<protein>
    <submittedName>
        <fullName evidence="2">M48 family metallopeptidase</fullName>
    </submittedName>
</protein>
<evidence type="ECO:0000259" key="1">
    <source>
        <dbReference type="Pfam" id="PF01863"/>
    </source>
</evidence>
<dbReference type="InterPro" id="IPR053136">
    <property type="entry name" value="UTP_pyrophosphatase-like"/>
</dbReference>
<accession>A0A942YW93</accession>
<evidence type="ECO:0000313" key="2">
    <source>
        <dbReference type="EMBL" id="MBS4212431.1"/>
    </source>
</evidence>
<name>A0A942YW93_9BACI</name>
<dbReference type="InterPro" id="IPR002725">
    <property type="entry name" value="YgjP-like_metallopeptidase"/>
</dbReference>
<dbReference type="Gene3D" id="3.30.2010.10">
    <property type="entry name" value="Metalloproteases ('zincins'), catalytic domain"/>
    <property type="match status" value="1"/>
</dbReference>
<dbReference type="RefSeq" id="WP_213116987.1">
    <property type="nucleotide sequence ID" value="NZ_JAGYPF010000002.1"/>
</dbReference>
<keyword evidence="3" id="KW-1185">Reference proteome</keyword>
<comment type="caution">
    <text evidence="2">The sequence shown here is derived from an EMBL/GenBank/DDBJ whole genome shotgun (WGS) entry which is preliminary data.</text>
</comment>